<protein>
    <submittedName>
        <fullName evidence="1">Uncharacterized protein</fullName>
    </submittedName>
</protein>
<dbReference type="AlphaFoldDB" id="A0A7R9G4W9"/>
<gene>
    <name evidence="1" type="ORF">TSIB3V08_LOCUS9766</name>
</gene>
<evidence type="ECO:0000313" key="1">
    <source>
        <dbReference type="EMBL" id="CAD7265736.1"/>
    </source>
</evidence>
<sequence>MDHFKLSEELSNLNYSSKHLEAVPGEDHTYILEASGEAGIVHFNLRCKVYKKGLRTFGEGRTRWSQTAAAIPNIIAEENVGLQSLSVNCCQISSLSVVERWCAVRGQVLKTLDLHVSLLDPLDKLEIHKWVRACERRVDTQTFLKGVAEYGELSATRRNVLGVCRHVLSVGATHFSISRFQDDGSFKVRAWEPVMGLTLFEVNWVICWDDVRHRMKTDFEFDIHTQGEALVKQSGNSLQRLCNAGSKLTPQDLWECWKEIFQAVLGITGENLNKELQKYAQQGFHVKE</sequence>
<organism evidence="1">
    <name type="scientific">Timema shepardi</name>
    <name type="common">Walking stick</name>
    <dbReference type="NCBI Taxonomy" id="629360"/>
    <lineage>
        <taxon>Eukaryota</taxon>
        <taxon>Metazoa</taxon>
        <taxon>Ecdysozoa</taxon>
        <taxon>Arthropoda</taxon>
        <taxon>Hexapoda</taxon>
        <taxon>Insecta</taxon>
        <taxon>Pterygota</taxon>
        <taxon>Neoptera</taxon>
        <taxon>Polyneoptera</taxon>
        <taxon>Phasmatodea</taxon>
        <taxon>Timematodea</taxon>
        <taxon>Timematoidea</taxon>
        <taxon>Timematidae</taxon>
        <taxon>Timema</taxon>
    </lineage>
</organism>
<dbReference type="EMBL" id="OC005898">
    <property type="protein sequence ID" value="CAD7265736.1"/>
    <property type="molecule type" value="Genomic_DNA"/>
</dbReference>
<reference evidence="1" key="1">
    <citation type="submission" date="2020-11" db="EMBL/GenBank/DDBJ databases">
        <authorList>
            <person name="Tran Van P."/>
        </authorList>
    </citation>
    <scope>NUCLEOTIDE SEQUENCE</scope>
</reference>
<proteinExistence type="predicted"/>
<accession>A0A7R9G4W9</accession>
<name>A0A7R9G4W9_TIMSH</name>